<feature type="transmembrane region" description="Helical" evidence="1">
    <location>
        <begin position="268"/>
        <end position="286"/>
    </location>
</feature>
<organism evidence="2">
    <name type="scientific">freshwater metagenome</name>
    <dbReference type="NCBI Taxonomy" id="449393"/>
    <lineage>
        <taxon>unclassified sequences</taxon>
        <taxon>metagenomes</taxon>
        <taxon>ecological metagenomes</taxon>
    </lineage>
</organism>
<sequence>MTSAISGPRTIPILRRVAGASWPTRVAAPVALVVAVLAALGPVGPVGAAAVAVLLGLAGHGLVGPATGRLPWAARAGVAVGAGVLVAVVPLLGLADAGWFGPLGVAAVGVLLVLCAAAGPGRTRTVGVVPVVLLALAGAGAATVPAYAFDVGGRDAGFYVMTSQHLRSDGGLVLPLDRDVRDGLREQEPTLGIDEEKPLPGFFVRDTDDGGTTSVVPHGYHLTPAAMAGGATVTGGGGQWVVTFLGAVLVLLAAGVAALLVRPGLRTVATLAGGALLLGNAALIYFSRYPMTEVPSGVVLLTAGLAAAGALRGGGPRAAVLAGVALGAAPLVRPDAWPLLVVAPLVALLLHGADGGRGAARAFVAGLVPLVVVAALRALTASRGYTLETIGYVLGGVSPTVVVLALAALSCGSSAVVLALPREVLRRASGRLGAAAERERPRRVAAAVVVLGAVVLAVRPPALGLEIFREYATRPGVLLAGAGLAGLLLSPARDRRRLLPLLPLLALAVVALGLVARDPQVLVPDQYWTARRYLPVALPVLAALAGVAVALAWGARGRGRVGVGVAVLAPSLAVLALAGSLSDARQALTVTEFDGVPAQVDRIDGLITGEDPLVLMGPGYAAWGVLGSSLAVRQGRDVVMLRAARDEGTQRVATLDDPRFSRWLGTVARRRPVYLVTANVPPFGIASNATDVRPETVGSLPLAITQIDQRVGGPPTGHATRTDQIAVYRLAPGTGR</sequence>
<feature type="transmembrane region" description="Helical" evidence="1">
    <location>
        <begin position="498"/>
        <end position="516"/>
    </location>
</feature>
<keyword evidence="1" id="KW-0472">Membrane</keyword>
<evidence type="ECO:0000256" key="1">
    <source>
        <dbReference type="SAM" id="Phobius"/>
    </source>
</evidence>
<feature type="transmembrane region" description="Helical" evidence="1">
    <location>
        <begin position="360"/>
        <end position="380"/>
    </location>
</feature>
<evidence type="ECO:0000313" key="2">
    <source>
        <dbReference type="EMBL" id="CAB4926128.1"/>
    </source>
</evidence>
<feature type="transmembrane region" description="Helical" evidence="1">
    <location>
        <begin position="441"/>
        <end position="459"/>
    </location>
</feature>
<feature type="transmembrane region" description="Helical" evidence="1">
    <location>
        <begin position="240"/>
        <end position="261"/>
    </location>
</feature>
<name>A0A6J7I556_9ZZZZ</name>
<feature type="transmembrane region" description="Helical" evidence="1">
    <location>
        <begin position="336"/>
        <end position="353"/>
    </location>
</feature>
<reference evidence="2" key="1">
    <citation type="submission" date="2020-05" db="EMBL/GenBank/DDBJ databases">
        <authorList>
            <person name="Chiriac C."/>
            <person name="Salcher M."/>
            <person name="Ghai R."/>
            <person name="Kavagutti S V."/>
        </authorList>
    </citation>
    <scope>NUCLEOTIDE SEQUENCE</scope>
</reference>
<keyword evidence="1" id="KW-0812">Transmembrane</keyword>
<feature type="transmembrane region" description="Helical" evidence="1">
    <location>
        <begin position="99"/>
        <end position="119"/>
    </location>
</feature>
<proteinExistence type="predicted"/>
<dbReference type="EMBL" id="CAFBMK010000134">
    <property type="protein sequence ID" value="CAB4926128.1"/>
    <property type="molecule type" value="Genomic_DNA"/>
</dbReference>
<feature type="transmembrane region" description="Helical" evidence="1">
    <location>
        <begin position="126"/>
        <end position="149"/>
    </location>
</feature>
<feature type="transmembrane region" description="Helical" evidence="1">
    <location>
        <begin position="70"/>
        <end position="93"/>
    </location>
</feature>
<feature type="transmembrane region" description="Helical" evidence="1">
    <location>
        <begin position="536"/>
        <end position="554"/>
    </location>
</feature>
<gene>
    <name evidence="2" type="ORF">UFOPK3564_02114</name>
</gene>
<feature type="transmembrane region" description="Helical" evidence="1">
    <location>
        <begin position="561"/>
        <end position="581"/>
    </location>
</feature>
<feature type="transmembrane region" description="Helical" evidence="1">
    <location>
        <begin position="400"/>
        <end position="420"/>
    </location>
</feature>
<accession>A0A6J7I556</accession>
<feature type="transmembrane region" description="Helical" evidence="1">
    <location>
        <begin position="471"/>
        <end position="489"/>
    </location>
</feature>
<dbReference type="AlphaFoldDB" id="A0A6J7I556"/>
<protein>
    <submittedName>
        <fullName evidence="2">Unannotated protein</fullName>
    </submittedName>
</protein>
<feature type="transmembrane region" description="Helical" evidence="1">
    <location>
        <begin position="30"/>
        <end position="58"/>
    </location>
</feature>
<keyword evidence="1" id="KW-1133">Transmembrane helix</keyword>